<keyword evidence="2" id="KW-1185">Reference proteome</keyword>
<sequence length="50" mass="5550">MDLNTVEERLRTTDPDAWRPGDAWLAGGTVLFSFGSQSLRRLLDITGAGW</sequence>
<name>A0ABX1JTX2_9MICC</name>
<dbReference type="Proteomes" id="UP000523795">
    <property type="component" value="Unassembled WGS sequence"/>
</dbReference>
<evidence type="ECO:0000313" key="2">
    <source>
        <dbReference type="Proteomes" id="UP000523795"/>
    </source>
</evidence>
<feature type="non-terminal residue" evidence="1">
    <location>
        <position position="50"/>
    </location>
</feature>
<comment type="caution">
    <text evidence="1">The sequence shown here is derived from an EMBL/GenBank/DDBJ whole genome shotgun (WGS) entry which is preliminary data.</text>
</comment>
<organism evidence="1 2">
    <name type="scientific">Arthrobacter deserti</name>
    <dbReference type="NCBI Taxonomy" id="1742687"/>
    <lineage>
        <taxon>Bacteria</taxon>
        <taxon>Bacillati</taxon>
        <taxon>Actinomycetota</taxon>
        <taxon>Actinomycetes</taxon>
        <taxon>Micrococcales</taxon>
        <taxon>Micrococcaceae</taxon>
        <taxon>Arthrobacter</taxon>
    </lineage>
</organism>
<dbReference type="EMBL" id="JAAZSR010000711">
    <property type="protein sequence ID" value="NKX52749.1"/>
    <property type="molecule type" value="Genomic_DNA"/>
</dbReference>
<evidence type="ECO:0000313" key="1">
    <source>
        <dbReference type="EMBL" id="NKX52749.1"/>
    </source>
</evidence>
<reference evidence="1 2" key="1">
    <citation type="submission" date="2020-04" db="EMBL/GenBank/DDBJ databases">
        <authorList>
            <person name="Liu S."/>
        </authorList>
    </citation>
    <scope>NUCLEOTIDE SEQUENCE [LARGE SCALE GENOMIC DNA]</scope>
    <source>
        <strain evidence="1 2">CGMCC 1.15091</strain>
    </source>
</reference>
<proteinExistence type="predicted"/>
<gene>
    <name evidence="1" type="ORF">HER39_19665</name>
</gene>
<protein>
    <submittedName>
        <fullName evidence="1">FAD-binding molybdopterin dehydrogenase</fullName>
    </submittedName>
</protein>
<accession>A0ABX1JTX2</accession>